<name>A0A0R0HHG7_SOYBN</name>
<reference evidence="3" key="2">
    <citation type="submission" date="2018-02" db="UniProtKB">
        <authorList>
            <consortium name="EnsemblPlants"/>
        </authorList>
    </citation>
    <scope>IDENTIFICATION</scope>
    <source>
        <strain evidence="3">Williams 82</strain>
    </source>
</reference>
<dbReference type="InterPro" id="IPR036312">
    <property type="entry name" value="Bifun_inhib/LTP/seed_sf"/>
</dbReference>
<dbReference type="EnsemblPlants" id="KRH29968">
    <property type="protein sequence ID" value="KRH29968"/>
    <property type="gene ID" value="GLYMA_11G150000"/>
</dbReference>
<keyword evidence="4" id="KW-1185">Reference proteome</keyword>
<feature type="domain" description="Bifunctional inhibitor/plant lipid transfer protein/seed storage helical" evidence="1">
    <location>
        <begin position="17"/>
        <end position="80"/>
    </location>
</feature>
<proteinExistence type="predicted"/>
<dbReference type="Gene3D" id="1.10.110.10">
    <property type="entry name" value="Plant lipid-transfer and hydrophobic proteins"/>
    <property type="match status" value="1"/>
</dbReference>
<dbReference type="FunCoup" id="A0A0R0HHG7">
    <property type="interactions" value="178"/>
</dbReference>
<dbReference type="SUPFAM" id="SSF47699">
    <property type="entry name" value="Bifunctional inhibitor/lipid-transfer protein/seed storage 2S albumin"/>
    <property type="match status" value="1"/>
</dbReference>
<sequence>MNRRSRVNPPVFSKAKKNVVVGQCPDMEGLITQCAEYVKKFGLEMSPSSGCCYEIKNADTPCLCQHFTKALLEFIDIQKDIYILRMYNVRGLTQPQKLAQGVLPCHDRSNGGNTLINFMRALNNLIIRSFDYIAI</sequence>
<dbReference type="Pfam" id="PF14368">
    <property type="entry name" value="LTP_2"/>
    <property type="match status" value="1"/>
</dbReference>
<dbReference type="Gramene" id="KRH29968">
    <property type="protein sequence ID" value="KRH29968"/>
    <property type="gene ID" value="GLYMA_11G150000"/>
</dbReference>
<evidence type="ECO:0000313" key="3">
    <source>
        <dbReference type="EnsemblPlants" id="KRH29968"/>
    </source>
</evidence>
<evidence type="ECO:0000313" key="2">
    <source>
        <dbReference type="EMBL" id="KRH29968.1"/>
    </source>
</evidence>
<dbReference type="PANTHER" id="PTHR33286">
    <property type="entry name" value="BIFUNCTIONAL INHIBITOR/LIPID-TRANSFER PROTEIN/SEED STORAGE 2S ALBUMIN SUPERFAMILY PROTEIN"/>
    <property type="match status" value="1"/>
</dbReference>
<dbReference type="PANTHER" id="PTHR33286:SF1">
    <property type="entry name" value="OS01G0800600 PROTEIN"/>
    <property type="match status" value="1"/>
</dbReference>
<dbReference type="InterPro" id="IPR016140">
    <property type="entry name" value="Bifunc_inhib/LTP/seed_store"/>
</dbReference>
<accession>A0A0R0HHG7</accession>
<dbReference type="AlphaFoldDB" id="A0A0R0HHG7"/>
<reference evidence="2" key="3">
    <citation type="submission" date="2018-07" db="EMBL/GenBank/DDBJ databases">
        <title>WGS assembly of Glycine max.</title>
        <authorList>
            <person name="Schmutz J."/>
            <person name="Cannon S."/>
            <person name="Schlueter J."/>
            <person name="Ma J."/>
            <person name="Mitros T."/>
            <person name="Nelson W."/>
            <person name="Hyten D."/>
            <person name="Song Q."/>
            <person name="Thelen J."/>
            <person name="Cheng J."/>
            <person name="Xu D."/>
            <person name="Hellsten U."/>
            <person name="May G."/>
            <person name="Yu Y."/>
            <person name="Sakurai T."/>
            <person name="Umezawa T."/>
            <person name="Bhattacharyya M."/>
            <person name="Sandhu D."/>
            <person name="Valliyodan B."/>
            <person name="Lindquist E."/>
            <person name="Peto M."/>
            <person name="Grant D."/>
            <person name="Shu S."/>
            <person name="Goodstein D."/>
            <person name="Barry K."/>
            <person name="Futrell-Griggs M."/>
            <person name="Abernathy B."/>
            <person name="Du J."/>
            <person name="Tian Z."/>
            <person name="Zhu L."/>
            <person name="Gill N."/>
            <person name="Joshi T."/>
            <person name="Libault M."/>
            <person name="Sethuraman A."/>
            <person name="Zhang X."/>
            <person name="Shinozaki K."/>
            <person name="Nguyen H."/>
            <person name="Wing R."/>
            <person name="Cregan P."/>
            <person name="Specht J."/>
            <person name="Grimwood J."/>
            <person name="Rokhsar D."/>
            <person name="Stacey G."/>
            <person name="Shoemaker R."/>
            <person name="Jackson S."/>
        </authorList>
    </citation>
    <scope>NUCLEOTIDE SEQUENCE</scope>
    <source>
        <tissue evidence="2">Callus</tissue>
    </source>
</reference>
<reference evidence="2 3" key="1">
    <citation type="journal article" date="2010" name="Nature">
        <title>Genome sequence of the palaeopolyploid soybean.</title>
        <authorList>
            <person name="Schmutz J."/>
            <person name="Cannon S.B."/>
            <person name="Schlueter J."/>
            <person name="Ma J."/>
            <person name="Mitros T."/>
            <person name="Nelson W."/>
            <person name="Hyten D.L."/>
            <person name="Song Q."/>
            <person name="Thelen J.J."/>
            <person name="Cheng J."/>
            <person name="Xu D."/>
            <person name="Hellsten U."/>
            <person name="May G.D."/>
            <person name="Yu Y."/>
            <person name="Sakurai T."/>
            <person name="Umezawa T."/>
            <person name="Bhattacharyya M.K."/>
            <person name="Sandhu D."/>
            <person name="Valliyodan B."/>
            <person name="Lindquist E."/>
            <person name="Peto M."/>
            <person name="Grant D."/>
            <person name="Shu S."/>
            <person name="Goodstein D."/>
            <person name="Barry K."/>
            <person name="Futrell-Griggs M."/>
            <person name="Abernathy B."/>
            <person name="Du J."/>
            <person name="Tian Z."/>
            <person name="Zhu L."/>
            <person name="Gill N."/>
            <person name="Joshi T."/>
            <person name="Libault M."/>
            <person name="Sethuraman A."/>
            <person name="Zhang X.-C."/>
            <person name="Shinozaki K."/>
            <person name="Nguyen H.T."/>
            <person name="Wing R.A."/>
            <person name="Cregan P."/>
            <person name="Specht J."/>
            <person name="Grimwood J."/>
            <person name="Rokhsar D."/>
            <person name="Stacey G."/>
            <person name="Shoemaker R.C."/>
            <person name="Jackson S.A."/>
        </authorList>
    </citation>
    <scope>NUCLEOTIDE SEQUENCE</scope>
    <source>
        <strain evidence="3">cv. Williams 82</strain>
        <tissue evidence="2">Callus</tissue>
    </source>
</reference>
<gene>
    <name evidence="2" type="ORF">GLYMA_11G150000</name>
</gene>
<organism evidence="2">
    <name type="scientific">Glycine max</name>
    <name type="common">Soybean</name>
    <name type="synonym">Glycine hispida</name>
    <dbReference type="NCBI Taxonomy" id="3847"/>
    <lineage>
        <taxon>Eukaryota</taxon>
        <taxon>Viridiplantae</taxon>
        <taxon>Streptophyta</taxon>
        <taxon>Embryophyta</taxon>
        <taxon>Tracheophyta</taxon>
        <taxon>Spermatophyta</taxon>
        <taxon>Magnoliopsida</taxon>
        <taxon>eudicotyledons</taxon>
        <taxon>Gunneridae</taxon>
        <taxon>Pentapetalae</taxon>
        <taxon>rosids</taxon>
        <taxon>fabids</taxon>
        <taxon>Fabales</taxon>
        <taxon>Fabaceae</taxon>
        <taxon>Papilionoideae</taxon>
        <taxon>50 kb inversion clade</taxon>
        <taxon>NPAAA clade</taxon>
        <taxon>indigoferoid/millettioid clade</taxon>
        <taxon>Phaseoleae</taxon>
        <taxon>Glycine</taxon>
        <taxon>Glycine subgen. Soja</taxon>
    </lineage>
</organism>
<protein>
    <recommendedName>
        <fullName evidence="1">Bifunctional inhibitor/plant lipid transfer protein/seed storage helical domain-containing protein</fullName>
    </recommendedName>
</protein>
<evidence type="ECO:0000313" key="4">
    <source>
        <dbReference type="Proteomes" id="UP000008827"/>
    </source>
</evidence>
<dbReference type="EMBL" id="CM000844">
    <property type="protein sequence ID" value="KRH29968.1"/>
    <property type="molecule type" value="Genomic_DNA"/>
</dbReference>
<dbReference type="InParanoid" id="A0A0R0HHG7"/>
<dbReference type="Proteomes" id="UP000008827">
    <property type="component" value="Chromosome 11"/>
</dbReference>
<evidence type="ECO:0000259" key="1">
    <source>
        <dbReference type="Pfam" id="PF14368"/>
    </source>
</evidence>